<organism evidence="20 21">
    <name type="scientific">Cladosporium halotolerans</name>
    <dbReference type="NCBI Taxonomy" id="1052096"/>
    <lineage>
        <taxon>Eukaryota</taxon>
        <taxon>Fungi</taxon>
        <taxon>Dikarya</taxon>
        <taxon>Ascomycota</taxon>
        <taxon>Pezizomycotina</taxon>
        <taxon>Dothideomycetes</taxon>
        <taxon>Dothideomycetidae</taxon>
        <taxon>Cladosporiales</taxon>
        <taxon>Cladosporiaceae</taxon>
        <taxon>Cladosporium</taxon>
    </lineage>
</organism>
<evidence type="ECO:0000256" key="7">
    <source>
        <dbReference type="ARBA" id="ARBA00022801"/>
    </source>
</evidence>
<evidence type="ECO:0000256" key="5">
    <source>
        <dbReference type="ARBA" id="ARBA00022723"/>
    </source>
</evidence>
<evidence type="ECO:0000256" key="3">
    <source>
        <dbReference type="ARBA" id="ARBA00008061"/>
    </source>
</evidence>
<dbReference type="InterPro" id="IPR015340">
    <property type="entry name" value="A_amylase_C_dom"/>
</dbReference>
<dbReference type="EMBL" id="JAAQHG020000021">
    <property type="protein sequence ID" value="KAL1585150.1"/>
    <property type="molecule type" value="Genomic_DNA"/>
</dbReference>
<evidence type="ECO:0000259" key="19">
    <source>
        <dbReference type="SMART" id="SM00642"/>
    </source>
</evidence>
<gene>
    <name evidence="20" type="ORF">WHR41_06447</name>
</gene>
<feature type="active site" description="Nucleophile" evidence="13">
    <location>
        <position position="230"/>
    </location>
</feature>
<dbReference type="GO" id="GO:0005509">
    <property type="term" value="F:calcium ion binding"/>
    <property type="evidence" value="ECO:0007669"/>
    <property type="project" value="InterPro"/>
</dbReference>
<evidence type="ECO:0000256" key="13">
    <source>
        <dbReference type="PIRSR" id="PIRSR001024-1"/>
    </source>
</evidence>
<dbReference type="SUPFAM" id="SSF51011">
    <property type="entry name" value="Glycosyl hydrolase domain"/>
    <property type="match status" value="1"/>
</dbReference>
<keyword evidence="8" id="KW-0106">Calcium</keyword>
<dbReference type="InterPro" id="IPR017853">
    <property type="entry name" value="GH"/>
</dbReference>
<keyword evidence="9 15" id="KW-1015">Disulfide bond</keyword>
<evidence type="ECO:0000256" key="6">
    <source>
        <dbReference type="ARBA" id="ARBA00022729"/>
    </source>
</evidence>
<dbReference type="AlphaFoldDB" id="A0AB34KK68"/>
<keyword evidence="12" id="KW-0326">Glycosidase</keyword>
<evidence type="ECO:0000256" key="14">
    <source>
        <dbReference type="PIRSR" id="PIRSR001024-2"/>
    </source>
</evidence>
<feature type="disulfide bond" evidence="15">
    <location>
        <begin position="265"/>
        <end position="308"/>
    </location>
</feature>
<dbReference type="Pfam" id="PF00128">
    <property type="entry name" value="Alpha-amylase"/>
    <property type="match status" value="1"/>
</dbReference>
<keyword evidence="6 18" id="KW-0732">Signal</keyword>
<dbReference type="Gene3D" id="2.60.40.1180">
    <property type="entry name" value="Golgi alpha-mannosidase II"/>
    <property type="match status" value="1"/>
</dbReference>
<proteinExistence type="inferred from homology"/>
<dbReference type="RefSeq" id="XP_069228256.1">
    <property type="nucleotide sequence ID" value="XM_069375052.1"/>
</dbReference>
<dbReference type="Proteomes" id="UP000803884">
    <property type="component" value="Unassembled WGS sequence"/>
</dbReference>
<dbReference type="Gene3D" id="3.20.20.80">
    <property type="entry name" value="Glycosidases"/>
    <property type="match status" value="1"/>
</dbReference>
<dbReference type="FunFam" id="3.20.20.80:FF:000120">
    <property type="entry name" value="Alpha-amylase A"/>
    <property type="match status" value="1"/>
</dbReference>
<protein>
    <recommendedName>
        <fullName evidence="4">alpha-amylase</fullName>
        <ecNumber evidence="4">3.2.1.1</ecNumber>
    </recommendedName>
</protein>
<name>A0AB34KK68_9PEZI</name>
<comment type="caution">
    <text evidence="20">The sequence shown here is derived from an EMBL/GenBank/DDBJ whole genome shotgun (WGS) entry which is preliminary data.</text>
</comment>
<evidence type="ECO:0000256" key="17">
    <source>
        <dbReference type="SAM" id="MobiDB-lite"/>
    </source>
</evidence>
<feature type="disulfide bond" evidence="15">
    <location>
        <begin position="172"/>
        <end position="188"/>
    </location>
</feature>
<feature type="active site" description="Proton donor" evidence="13">
    <location>
        <position position="255"/>
    </location>
</feature>
<feature type="binding site" evidence="16">
    <location>
        <position position="104"/>
    </location>
    <ligand>
        <name>substrate</name>
    </ligand>
</feature>
<evidence type="ECO:0000256" key="2">
    <source>
        <dbReference type="ARBA" id="ARBA00001913"/>
    </source>
</evidence>
<comment type="cofactor">
    <cofactor evidence="2">
        <name>Ca(2+)</name>
        <dbReference type="ChEBI" id="CHEBI:29108"/>
    </cofactor>
</comment>
<comment type="catalytic activity">
    <reaction evidence="1">
        <text>Endohydrolysis of (1-&gt;4)-alpha-D-glucosidic linkages in polysaccharides containing three or more (1-&gt;4)-alpha-linked D-glucose units.</text>
        <dbReference type="EC" id="3.2.1.1"/>
    </reaction>
</comment>
<accession>A0AB34KK68</accession>
<evidence type="ECO:0000256" key="8">
    <source>
        <dbReference type="ARBA" id="ARBA00022837"/>
    </source>
</evidence>
<feature type="compositionally biased region" description="Low complexity" evidence="17">
    <location>
        <begin position="541"/>
        <end position="551"/>
    </location>
</feature>
<keyword evidence="7" id="KW-0378">Hydrolase</keyword>
<evidence type="ECO:0000256" key="1">
    <source>
        <dbReference type="ARBA" id="ARBA00000548"/>
    </source>
</evidence>
<dbReference type="InterPro" id="IPR013780">
    <property type="entry name" value="Glyco_hydro_b"/>
</dbReference>
<evidence type="ECO:0000256" key="11">
    <source>
        <dbReference type="ARBA" id="ARBA00023277"/>
    </source>
</evidence>
<feature type="compositionally biased region" description="Basic and acidic residues" evidence="17">
    <location>
        <begin position="523"/>
        <end position="539"/>
    </location>
</feature>
<feature type="binding site" evidence="16">
    <location>
        <position position="143"/>
    </location>
    <ligand>
        <name>substrate</name>
    </ligand>
</feature>
<dbReference type="PIRSF" id="PIRSF001024">
    <property type="entry name" value="Alph-amyl_fung"/>
    <property type="match status" value="1"/>
</dbReference>
<dbReference type="CDD" id="cd11319">
    <property type="entry name" value="AmyAc_euk_AmyA"/>
    <property type="match status" value="1"/>
</dbReference>
<evidence type="ECO:0000256" key="18">
    <source>
        <dbReference type="SAM" id="SignalP"/>
    </source>
</evidence>
<dbReference type="GeneID" id="96007890"/>
<evidence type="ECO:0000256" key="4">
    <source>
        <dbReference type="ARBA" id="ARBA00012595"/>
    </source>
</evidence>
<feature type="chain" id="PRO_5044321535" description="alpha-amylase" evidence="18">
    <location>
        <begin position="22"/>
        <end position="561"/>
    </location>
</feature>
<dbReference type="PANTHER" id="PTHR10357">
    <property type="entry name" value="ALPHA-AMYLASE FAMILY MEMBER"/>
    <property type="match status" value="1"/>
</dbReference>
<keyword evidence="10" id="KW-0325">Glycoprotein</keyword>
<evidence type="ECO:0000256" key="9">
    <source>
        <dbReference type="ARBA" id="ARBA00023157"/>
    </source>
</evidence>
<dbReference type="SUPFAM" id="SSF51445">
    <property type="entry name" value="(Trans)glycosidases"/>
    <property type="match status" value="1"/>
</dbReference>
<sequence>MYSQAILSALSLALCSTPALAASPEEWRSRSIYQLLTDRFARPDGSTTATCDTGSGQYCGGTWRGIIDRLDYIQGMGFDAVWISPVTKNIEGQTAYGEAYHGYWQQDLYDVNSHFGTSDDLKALAQALHGRGMYLMVDIVVNHFGWNGGPDSVDYSQFNPFNSEDDFNTPYCEIDYNNLEDSAQLTECWVGGTQVTLPDVKTSSQSVRNAYGEWISSLTANYSIDGYRVDTVLQVEKSFWSSFRAAAGNAYMLGEIFQSGADLVCEYQNYMSGVFNYPVYFPLINAFKSTSGSISDLADKIEETKNTCNDISLLGSFSENHDNPRFPALNHDIAQASNVITYTMVADGIPVLYQGQEQHYDARGGQNDPYNREALWFSGYNTDSQLYKLVQKLNGARKNAIRNDPSFLTTPANIVYTDDSTIAVKKAKLLTVFSNKGSSGANYTQEIRSWYPSGSSVTELFSCTDFTSDELSHIPVPMSGGMPRVFYPTADLGSLCGGSRLVNSDEYPSRSSSYKFNRLSRSSRSETRATRSTRSERPARAARAARAARPSPRGKPTRWQA</sequence>
<comment type="similarity">
    <text evidence="3">Belongs to the glycosyl hydrolase 13 family.</text>
</comment>
<dbReference type="SMART" id="SM00642">
    <property type="entry name" value="Aamy"/>
    <property type="match status" value="1"/>
</dbReference>
<evidence type="ECO:0000256" key="15">
    <source>
        <dbReference type="PIRSR" id="PIRSR001024-4"/>
    </source>
</evidence>
<dbReference type="EC" id="3.2.1.1" evidence="4"/>
<feature type="region of interest" description="Disordered" evidence="17">
    <location>
        <begin position="506"/>
        <end position="561"/>
    </location>
</feature>
<feature type="binding site" evidence="16">
    <location>
        <position position="372"/>
    </location>
    <ligand>
        <name>substrate</name>
    </ligand>
</feature>
<evidence type="ECO:0000313" key="21">
    <source>
        <dbReference type="Proteomes" id="UP000803884"/>
    </source>
</evidence>
<feature type="domain" description="Glycosyl hydrolase family 13 catalytic" evidence="19">
    <location>
        <begin position="34"/>
        <end position="397"/>
    </location>
</feature>
<feature type="disulfide bond" evidence="15">
    <location>
        <begin position="51"/>
        <end position="59"/>
    </location>
</feature>
<dbReference type="GO" id="GO:0016052">
    <property type="term" value="P:carbohydrate catabolic process"/>
    <property type="evidence" value="ECO:0007669"/>
    <property type="project" value="InterPro"/>
</dbReference>
<keyword evidence="5" id="KW-0479">Metal-binding</keyword>
<dbReference type="Pfam" id="PF09260">
    <property type="entry name" value="A_amylase_dom_C"/>
    <property type="match status" value="1"/>
</dbReference>
<dbReference type="InterPro" id="IPR013777">
    <property type="entry name" value="A-amylase-like"/>
</dbReference>
<evidence type="ECO:0000256" key="10">
    <source>
        <dbReference type="ARBA" id="ARBA00023180"/>
    </source>
</evidence>
<feature type="binding site" evidence="16">
    <location>
        <position position="228"/>
    </location>
    <ligand>
        <name>substrate</name>
    </ligand>
</feature>
<evidence type="ECO:0000313" key="20">
    <source>
        <dbReference type="EMBL" id="KAL1585150.1"/>
    </source>
</evidence>
<dbReference type="InterPro" id="IPR006047">
    <property type="entry name" value="GH13_cat_dom"/>
</dbReference>
<evidence type="ECO:0000256" key="16">
    <source>
        <dbReference type="PIRSR" id="PIRSR001024-5"/>
    </source>
</evidence>
<feature type="site" description="Transition state stabilizer" evidence="14">
    <location>
        <position position="322"/>
    </location>
</feature>
<feature type="binding site" evidence="16">
    <location>
        <position position="322"/>
    </location>
    <ligand>
        <name>substrate</name>
    </ligand>
</feature>
<evidence type="ECO:0000256" key="12">
    <source>
        <dbReference type="ARBA" id="ARBA00023295"/>
    </source>
</evidence>
<feature type="signal peptide" evidence="18">
    <location>
        <begin position="1"/>
        <end position="21"/>
    </location>
</feature>
<reference evidence="20 21" key="1">
    <citation type="journal article" date="2020" name="Microbiol. Resour. Announc.">
        <title>Draft Genome Sequence of a Cladosporium Species Isolated from the Mesophotic Ascidian Didemnum maculosum.</title>
        <authorList>
            <person name="Gioti A."/>
            <person name="Siaperas R."/>
            <person name="Nikolaivits E."/>
            <person name="Le Goff G."/>
            <person name="Ouazzani J."/>
            <person name="Kotoulas G."/>
            <person name="Topakas E."/>
        </authorList>
    </citation>
    <scope>NUCLEOTIDE SEQUENCE [LARGE SCALE GENOMIC DNA]</scope>
    <source>
        <strain evidence="20 21">TM138-S3</strain>
    </source>
</reference>
<keyword evidence="11" id="KW-0119">Carbohydrate metabolism</keyword>
<dbReference type="PANTHER" id="PTHR10357:SF215">
    <property type="entry name" value="ALPHA-AMYLASE 1"/>
    <property type="match status" value="1"/>
</dbReference>
<dbReference type="GO" id="GO:0004556">
    <property type="term" value="F:alpha-amylase activity"/>
    <property type="evidence" value="ECO:0007669"/>
    <property type="project" value="UniProtKB-EC"/>
</dbReference>
<keyword evidence="21" id="KW-1185">Reference proteome</keyword>